<dbReference type="PANTHER" id="PTHR13976">
    <property type="entry name" value="HETEROGENEOUS NUCLEAR RIBONUCLEOPROTEIN-RELATED"/>
    <property type="match status" value="1"/>
</dbReference>
<dbReference type="SMART" id="SM00360">
    <property type="entry name" value="RRM"/>
    <property type="match status" value="4"/>
</dbReference>
<dbReference type="KEGG" id="alim:106515109"/>
<feature type="region of interest" description="Disordered" evidence="4">
    <location>
        <begin position="98"/>
        <end position="127"/>
    </location>
</feature>
<dbReference type="CTD" id="777631"/>
<dbReference type="InterPro" id="IPR035979">
    <property type="entry name" value="RBD_domain_sf"/>
</dbReference>
<evidence type="ECO:0000256" key="1">
    <source>
        <dbReference type="ARBA" id="ARBA00022737"/>
    </source>
</evidence>
<dbReference type="GO" id="GO:0003723">
    <property type="term" value="F:RNA binding"/>
    <property type="evidence" value="ECO:0007669"/>
    <property type="project" value="UniProtKB-UniRule"/>
</dbReference>
<dbReference type="RefSeq" id="XP_013860198.1">
    <property type="nucleotide sequence ID" value="XM_014004744.1"/>
</dbReference>
<keyword evidence="1" id="KW-0677">Repeat</keyword>
<sequence>MTTILRLEGLDEKAGIDDIRSFFKPLHIPDGGVYVVGGSLREAFIAFSTKREAQLAMRRSGEAIKGSKVTLNISSMARLERRLEALMKARTSRNMAIKPQPRTAAGLTSNVSPSAPFPPDPDAANVSHLKNQLPSANTSNENSLNPNVAFLLGVCTALQGLQSTQITEPVIDVFNTNKLRGEATPEQTVSSKPGYARLFGLPASTTKRDICRFFKGLSVQEAIVNVALGPCRGSLVKFTTQQDASDALRFNKQLLGSICVEVRGADEKMWLGALEECENASSVRATQKPEPRLKKNANSRDSLLKRKTAKQFPLKPSKRPKIDAPSTPQLEEYIVMVSKLPVTMTKTEIKQLFSCPGISHKNVLHLLDKTGMRTDTAFLVFHRVEDFDYAMNLSGCCVGSDVISVSSVTRKTMMEMLLKDRPKKLRSFPTDPRTYRGRGRDQTALEALPKKDPNRGGRTCLFVRNMPADVQKSQVKSLFEQFKVNMKDIVLLHDGDGGGTGEAVVQFQSEKLAAQAGLIHGTEFLGTNVLLTCITVKQMEGILAGV</sequence>
<organism evidence="6 8">
    <name type="scientific">Austrofundulus limnaeus</name>
    <name type="common">Annual killifish</name>
    <dbReference type="NCBI Taxonomy" id="52670"/>
    <lineage>
        <taxon>Eukaryota</taxon>
        <taxon>Metazoa</taxon>
        <taxon>Chordata</taxon>
        <taxon>Craniata</taxon>
        <taxon>Vertebrata</taxon>
        <taxon>Euteleostomi</taxon>
        <taxon>Actinopterygii</taxon>
        <taxon>Neopterygii</taxon>
        <taxon>Teleostei</taxon>
        <taxon>Neoteleostei</taxon>
        <taxon>Acanthomorphata</taxon>
        <taxon>Ovalentaria</taxon>
        <taxon>Atherinomorphae</taxon>
        <taxon>Cyprinodontiformes</taxon>
        <taxon>Rivulidae</taxon>
        <taxon>Austrofundulus</taxon>
    </lineage>
</organism>
<evidence type="ECO:0000259" key="5">
    <source>
        <dbReference type="PROSITE" id="PS50102"/>
    </source>
</evidence>
<dbReference type="InterPro" id="IPR050666">
    <property type="entry name" value="ESRP"/>
</dbReference>
<feature type="domain" description="RRM" evidence="5">
    <location>
        <begin position="459"/>
        <end position="529"/>
    </location>
</feature>
<dbReference type="OrthoDB" id="2588702at2759"/>
<evidence type="ECO:0000313" key="7">
    <source>
        <dbReference type="RefSeq" id="XP_013860197.1"/>
    </source>
</evidence>
<evidence type="ECO:0000256" key="2">
    <source>
        <dbReference type="ARBA" id="ARBA00022884"/>
    </source>
</evidence>
<dbReference type="InterPro" id="IPR000504">
    <property type="entry name" value="RRM_dom"/>
</dbReference>
<dbReference type="Pfam" id="PF00076">
    <property type="entry name" value="RRM_1"/>
    <property type="match status" value="2"/>
</dbReference>
<feature type="region of interest" description="Disordered" evidence="4">
    <location>
        <begin position="427"/>
        <end position="450"/>
    </location>
</feature>
<protein>
    <submittedName>
        <fullName evidence="7 8">RNA-binding protein 12B-like</fullName>
    </submittedName>
</protein>
<reference evidence="7 8" key="1">
    <citation type="submission" date="2025-04" db="UniProtKB">
        <authorList>
            <consortium name="RefSeq"/>
        </authorList>
    </citation>
    <scope>IDENTIFICATION</scope>
    <source>
        <strain evidence="7 8">Quisiro</strain>
        <tissue evidence="7 8">Liver</tissue>
    </source>
</reference>
<dbReference type="InterPro" id="IPR012677">
    <property type="entry name" value="Nucleotide-bd_a/b_plait_sf"/>
</dbReference>
<dbReference type="RefSeq" id="XP_013860197.1">
    <property type="nucleotide sequence ID" value="XM_014004743.1"/>
</dbReference>
<keyword evidence="2 3" id="KW-0694">RNA-binding</keyword>
<dbReference type="SUPFAM" id="SSF54928">
    <property type="entry name" value="RNA-binding domain, RBD"/>
    <property type="match status" value="4"/>
</dbReference>
<name>A0A2I4AXG7_AUSLI</name>
<evidence type="ECO:0000313" key="6">
    <source>
        <dbReference type="Proteomes" id="UP000192220"/>
    </source>
</evidence>
<evidence type="ECO:0000256" key="3">
    <source>
        <dbReference type="PROSITE-ProRule" id="PRU00176"/>
    </source>
</evidence>
<proteinExistence type="predicted"/>
<evidence type="ECO:0000313" key="8">
    <source>
        <dbReference type="RefSeq" id="XP_013860198.1"/>
    </source>
</evidence>
<dbReference type="Gene3D" id="3.30.70.330">
    <property type="match status" value="4"/>
</dbReference>
<dbReference type="AlphaFoldDB" id="A0A2I4AXG7"/>
<gene>
    <name evidence="7 8" type="primary">LOC106515109</name>
</gene>
<dbReference type="Proteomes" id="UP000192220">
    <property type="component" value="Unplaced"/>
</dbReference>
<keyword evidence="6" id="KW-1185">Reference proteome</keyword>
<feature type="region of interest" description="Disordered" evidence="4">
    <location>
        <begin position="281"/>
        <end position="300"/>
    </location>
</feature>
<evidence type="ECO:0000256" key="4">
    <source>
        <dbReference type="SAM" id="MobiDB-lite"/>
    </source>
</evidence>
<accession>A0A2I4AXG7</accession>
<feature type="compositionally biased region" description="Basic and acidic residues" evidence="4">
    <location>
        <begin position="438"/>
        <end position="450"/>
    </location>
</feature>
<dbReference type="PROSITE" id="PS50102">
    <property type="entry name" value="RRM"/>
    <property type="match status" value="1"/>
</dbReference>